<feature type="compositionally biased region" description="Basic and acidic residues" evidence="2">
    <location>
        <begin position="172"/>
        <end position="181"/>
    </location>
</feature>
<dbReference type="InterPro" id="IPR050829">
    <property type="entry name" value="CorA_MIT"/>
</dbReference>
<evidence type="ECO:0000313" key="4">
    <source>
        <dbReference type="Proteomes" id="UP001275084"/>
    </source>
</evidence>
<gene>
    <name evidence="3" type="ORF">B0T25DRAFT_594911</name>
</gene>
<feature type="region of interest" description="Disordered" evidence="2">
    <location>
        <begin position="642"/>
        <end position="683"/>
    </location>
</feature>
<feature type="compositionally biased region" description="Polar residues" evidence="2">
    <location>
        <begin position="80"/>
        <end position="89"/>
    </location>
</feature>
<proteinExistence type="predicted"/>
<feature type="compositionally biased region" description="Polar residues" evidence="2">
    <location>
        <begin position="671"/>
        <end position="683"/>
    </location>
</feature>
<reference evidence="3" key="1">
    <citation type="journal article" date="2023" name="Mol. Phylogenet. Evol.">
        <title>Genome-scale phylogeny and comparative genomics of the fungal order Sordariales.</title>
        <authorList>
            <person name="Hensen N."/>
            <person name="Bonometti L."/>
            <person name="Westerberg I."/>
            <person name="Brannstrom I.O."/>
            <person name="Guillou S."/>
            <person name="Cros-Aarteil S."/>
            <person name="Calhoun S."/>
            <person name="Haridas S."/>
            <person name="Kuo A."/>
            <person name="Mondo S."/>
            <person name="Pangilinan J."/>
            <person name="Riley R."/>
            <person name="LaButti K."/>
            <person name="Andreopoulos B."/>
            <person name="Lipzen A."/>
            <person name="Chen C."/>
            <person name="Yan M."/>
            <person name="Daum C."/>
            <person name="Ng V."/>
            <person name="Clum A."/>
            <person name="Steindorff A."/>
            <person name="Ohm R.A."/>
            <person name="Martin F."/>
            <person name="Silar P."/>
            <person name="Natvig D.O."/>
            <person name="Lalanne C."/>
            <person name="Gautier V."/>
            <person name="Ament-Velasquez S.L."/>
            <person name="Kruys A."/>
            <person name="Hutchinson M.I."/>
            <person name="Powell A.J."/>
            <person name="Barry K."/>
            <person name="Miller A.N."/>
            <person name="Grigoriev I.V."/>
            <person name="Debuchy R."/>
            <person name="Gladieux P."/>
            <person name="Hiltunen Thoren M."/>
            <person name="Johannesson H."/>
        </authorList>
    </citation>
    <scope>NUCLEOTIDE SEQUENCE</scope>
    <source>
        <strain evidence="3">CBS 955.72</strain>
    </source>
</reference>
<comment type="caution">
    <text evidence="3">The sequence shown here is derived from an EMBL/GenBank/DDBJ whole genome shotgun (WGS) entry which is preliminary data.</text>
</comment>
<feature type="coiled-coil region" evidence="1">
    <location>
        <begin position="583"/>
        <end position="610"/>
    </location>
</feature>
<organism evidence="3 4">
    <name type="scientific">Lasiosphaeria hispida</name>
    <dbReference type="NCBI Taxonomy" id="260671"/>
    <lineage>
        <taxon>Eukaryota</taxon>
        <taxon>Fungi</taxon>
        <taxon>Dikarya</taxon>
        <taxon>Ascomycota</taxon>
        <taxon>Pezizomycotina</taxon>
        <taxon>Sordariomycetes</taxon>
        <taxon>Sordariomycetidae</taxon>
        <taxon>Sordariales</taxon>
        <taxon>Lasiosphaeriaceae</taxon>
        <taxon>Lasiosphaeria</taxon>
    </lineage>
</organism>
<feature type="region of interest" description="Disordered" evidence="2">
    <location>
        <begin position="445"/>
        <end position="499"/>
    </location>
</feature>
<feature type="region of interest" description="Disordered" evidence="2">
    <location>
        <begin position="1"/>
        <end position="21"/>
    </location>
</feature>
<evidence type="ECO:0000313" key="3">
    <source>
        <dbReference type="EMBL" id="KAK3362407.1"/>
    </source>
</evidence>
<feature type="region of interest" description="Disordered" evidence="2">
    <location>
        <begin position="514"/>
        <end position="536"/>
    </location>
</feature>
<dbReference type="PANTHER" id="PTHR47685:SF1">
    <property type="entry name" value="MAGNESIUM TRANSPORT PROTEIN CORA"/>
    <property type="match status" value="1"/>
</dbReference>
<protein>
    <submittedName>
        <fullName evidence="3">Uncharacterized protein</fullName>
    </submittedName>
</protein>
<dbReference type="Proteomes" id="UP001275084">
    <property type="component" value="Unassembled WGS sequence"/>
</dbReference>
<feature type="region of interest" description="Disordered" evidence="2">
    <location>
        <begin position="168"/>
        <end position="215"/>
    </location>
</feature>
<feature type="region of interest" description="Disordered" evidence="2">
    <location>
        <begin position="697"/>
        <end position="720"/>
    </location>
</feature>
<dbReference type="PANTHER" id="PTHR47685">
    <property type="entry name" value="MAGNESIUM TRANSPORT PROTEIN CORA"/>
    <property type="match status" value="1"/>
</dbReference>
<feature type="compositionally biased region" description="Polar residues" evidence="2">
    <location>
        <begin position="7"/>
        <end position="20"/>
    </location>
</feature>
<keyword evidence="1" id="KW-0175">Coiled coil</keyword>
<name>A0AAJ0HT51_9PEZI</name>
<accession>A0AAJ0HT51</accession>
<dbReference type="EMBL" id="JAUIQD010000001">
    <property type="protein sequence ID" value="KAK3362407.1"/>
    <property type="molecule type" value="Genomic_DNA"/>
</dbReference>
<evidence type="ECO:0000256" key="2">
    <source>
        <dbReference type="SAM" id="MobiDB-lite"/>
    </source>
</evidence>
<evidence type="ECO:0000256" key="1">
    <source>
        <dbReference type="SAM" id="Coils"/>
    </source>
</evidence>
<reference evidence="3" key="2">
    <citation type="submission" date="2023-06" db="EMBL/GenBank/DDBJ databases">
        <authorList>
            <consortium name="Lawrence Berkeley National Laboratory"/>
            <person name="Haridas S."/>
            <person name="Hensen N."/>
            <person name="Bonometti L."/>
            <person name="Westerberg I."/>
            <person name="Brannstrom I.O."/>
            <person name="Guillou S."/>
            <person name="Cros-Aarteil S."/>
            <person name="Calhoun S."/>
            <person name="Kuo A."/>
            <person name="Mondo S."/>
            <person name="Pangilinan J."/>
            <person name="Riley R."/>
            <person name="Labutti K."/>
            <person name="Andreopoulos B."/>
            <person name="Lipzen A."/>
            <person name="Chen C."/>
            <person name="Yanf M."/>
            <person name="Daum C."/>
            <person name="Ng V."/>
            <person name="Clum A."/>
            <person name="Steindorff A."/>
            <person name="Ohm R."/>
            <person name="Martin F."/>
            <person name="Silar P."/>
            <person name="Natvig D."/>
            <person name="Lalanne C."/>
            <person name="Gautier V."/>
            <person name="Ament-Velasquez S.L."/>
            <person name="Kruys A."/>
            <person name="Hutchinson M.I."/>
            <person name="Powell A.J."/>
            <person name="Barry K."/>
            <person name="Miller A.N."/>
            <person name="Grigoriev I.V."/>
            <person name="Debuchy R."/>
            <person name="Gladieux P."/>
            <person name="Thoren M.H."/>
            <person name="Johannesson H."/>
        </authorList>
    </citation>
    <scope>NUCLEOTIDE SEQUENCE</scope>
    <source>
        <strain evidence="3">CBS 955.72</strain>
    </source>
</reference>
<dbReference type="AlphaFoldDB" id="A0AAJ0HT51"/>
<sequence>MVDPEANHSQTPIAPVTSKSPPHGPLAWQWIHLPANNIHWAKSVIDKVCEEASGALSVSPEHVKAWVDASEKGKEKENPPVTNTQPHSKQVLNAQDIFRGEYWPGREINASTQGRFLKPLYSRLFSISLSYVDSSYQDLRMEESSTSFIRHRADYAYWKAEEHKKFIKHSQRAGEKKEGLKRSRKATQNHPARAGIMNKGRKKDKPQRAPSHIDASRHSSLVDDYLYHIDHLHLRRTPDRYHYPTLPDSKIRKRDLDQVLYRYTRDLPKTVIINDNVTQLHRSTRLLMVDQLWLWKIDHPGSASGEITIITAFPERWSELDRGSWRWMQNRKLQPSEKSDIRFRILRVVMAQNDGPLRTADDFVCLVIDKCSSLFHPQPPEADLLPQMSFRDALAISIGTLNDDETTYYNRLCKYSQRIYALRARWNELSQAPLKYRLGVKGSQLLLDPGDSRQGETDDGEDDAPSPEKDESSEPLSKPQDNWRRGHYPRYQQGHTESTKSLLQRLWRRRRGTVDVETPTSIDEKKPMSPSSDPLSEGLQRLIDRIKEFRPQQEDASDSEELEKFPIPKSLKKIQHVLESRNIRAVEEQIRAEAERLIDVTEEIDCLKETKDVVDELSAICSVFTEQQQIVQDLVDDVHGASFRGIGPDQEGRRGQTSSASWMKSDGGPSGNSDAGSRAETVNTRSEFEVAFEKLEPDAETVPDEREGNKLEMESDSTRVRPLDLDSSAARLRLLATINRRLSDLQQLREDAKSICTAINELLDLKQKHATVIEAYNTRRDADETSKQSSIVLAFTITAIIHVSSLLRACITSLSAIPIS</sequence>
<keyword evidence="4" id="KW-1185">Reference proteome</keyword>
<feature type="region of interest" description="Disordered" evidence="2">
    <location>
        <begin position="69"/>
        <end position="89"/>
    </location>
</feature>
<feature type="compositionally biased region" description="Basic and acidic residues" evidence="2">
    <location>
        <begin position="69"/>
        <end position="78"/>
    </location>
</feature>